<proteinExistence type="predicted"/>
<sequence>MAPRPPRHSLVVLLLTVALFSAVSLLVLAPPRQLILPSQRYLVRPVSRALASVPLPDAVRGHFERPNSLAVAVRSFSHYSHAQHQYITRKYTAYDRMPRRHKPIGDKLGWKTVLKRADDSVELNTVVTDELAAIGLEQAKREGVLVGLRSHLYKENGRVVETLKHFVRDWADEGKAERDALFPPILQALDAEFSGKAGRRVLVPGCGLGRLAYEIALQDSHYMNLGAQFIFNRTHSANQHMLAPWLHGFSHQRTPQELLRRVTFPDIKPEMDKVDLKLTPGNFLEIGRKSEAYDAIVTLFFIDTAQNMLAYFETILFALKPGGIWINEGPLLYWGNPTMELPLEYVIRAAEALGFQIERRKALKGVEYTADGSAMYSFAYDCEFWVARKPLAAETAAGNVAAASVEARKEL</sequence>
<protein>
    <recommendedName>
        <fullName evidence="4">N2227-domain-containing protein</fullName>
    </recommendedName>
</protein>
<accession>A0AAV5GLL6</accession>
<keyword evidence="3" id="KW-1185">Reference proteome</keyword>
<dbReference type="AlphaFoldDB" id="A0AAV5GLL6"/>
<name>A0AAV5GLL6_9BASI</name>
<feature type="chain" id="PRO_5043528840" description="N2227-domain-containing protein" evidence="1">
    <location>
        <begin position="23"/>
        <end position="411"/>
    </location>
</feature>
<dbReference type="InterPro" id="IPR029063">
    <property type="entry name" value="SAM-dependent_MTases_sf"/>
</dbReference>
<feature type="signal peptide" evidence="1">
    <location>
        <begin position="1"/>
        <end position="22"/>
    </location>
</feature>
<dbReference type="PANTHER" id="PTHR12303:SF13">
    <property type="match status" value="1"/>
</dbReference>
<dbReference type="Pfam" id="PF07942">
    <property type="entry name" value="CARME"/>
    <property type="match status" value="1"/>
</dbReference>
<dbReference type="GO" id="GO:0008757">
    <property type="term" value="F:S-adenosylmethionine-dependent methyltransferase activity"/>
    <property type="evidence" value="ECO:0007669"/>
    <property type="project" value="InterPro"/>
</dbReference>
<comment type="caution">
    <text evidence="2">The sequence shown here is derived from an EMBL/GenBank/DDBJ whole genome shotgun (WGS) entry which is preliminary data.</text>
</comment>
<dbReference type="SMART" id="SM01296">
    <property type="entry name" value="N2227"/>
    <property type="match status" value="1"/>
</dbReference>
<keyword evidence="1" id="KW-0732">Signal</keyword>
<evidence type="ECO:0000313" key="2">
    <source>
        <dbReference type="EMBL" id="GJN89932.1"/>
    </source>
</evidence>
<gene>
    <name evidence="2" type="ORF">Rhopal_002921-T1</name>
</gene>
<reference evidence="2 3" key="1">
    <citation type="submission" date="2021-12" db="EMBL/GenBank/DDBJ databases">
        <title>High titer production of polyol ester of fatty acids by Rhodotorula paludigena BS15 towards product separation-free biomass refinery.</title>
        <authorList>
            <person name="Mano J."/>
            <person name="Ono H."/>
            <person name="Tanaka T."/>
            <person name="Naito K."/>
            <person name="Sushida H."/>
            <person name="Ike M."/>
            <person name="Tokuyasu K."/>
            <person name="Kitaoka M."/>
        </authorList>
    </citation>
    <scope>NUCLEOTIDE SEQUENCE [LARGE SCALE GENOMIC DNA]</scope>
    <source>
        <strain evidence="2 3">BS15</strain>
    </source>
</reference>
<dbReference type="Gene3D" id="3.40.50.150">
    <property type="entry name" value="Vaccinia Virus protein VP39"/>
    <property type="match status" value="1"/>
</dbReference>
<dbReference type="EMBL" id="BQKY01000005">
    <property type="protein sequence ID" value="GJN89932.1"/>
    <property type="molecule type" value="Genomic_DNA"/>
</dbReference>
<dbReference type="PANTHER" id="PTHR12303">
    <property type="entry name" value="CARNOSINE N-METHYLTRANSFERASE"/>
    <property type="match status" value="1"/>
</dbReference>
<dbReference type="InterPro" id="IPR012901">
    <property type="entry name" value="CARME"/>
</dbReference>
<evidence type="ECO:0000256" key="1">
    <source>
        <dbReference type="SAM" id="SignalP"/>
    </source>
</evidence>
<dbReference type="SUPFAM" id="SSF53335">
    <property type="entry name" value="S-adenosyl-L-methionine-dependent methyltransferases"/>
    <property type="match status" value="1"/>
</dbReference>
<organism evidence="2 3">
    <name type="scientific">Rhodotorula paludigena</name>
    <dbReference type="NCBI Taxonomy" id="86838"/>
    <lineage>
        <taxon>Eukaryota</taxon>
        <taxon>Fungi</taxon>
        <taxon>Dikarya</taxon>
        <taxon>Basidiomycota</taxon>
        <taxon>Pucciniomycotina</taxon>
        <taxon>Microbotryomycetes</taxon>
        <taxon>Sporidiobolales</taxon>
        <taxon>Sporidiobolaceae</taxon>
        <taxon>Rhodotorula</taxon>
    </lineage>
</organism>
<dbReference type="Proteomes" id="UP001342314">
    <property type="component" value="Unassembled WGS sequence"/>
</dbReference>
<evidence type="ECO:0000313" key="3">
    <source>
        <dbReference type="Proteomes" id="UP001342314"/>
    </source>
</evidence>
<evidence type="ECO:0008006" key="4">
    <source>
        <dbReference type="Google" id="ProtNLM"/>
    </source>
</evidence>